<dbReference type="Proteomes" id="UP000298246">
    <property type="component" value="Unassembled WGS sequence"/>
</dbReference>
<organism evidence="15 16">
    <name type="scientific">Paenibacillus athensensis</name>
    <dbReference type="NCBI Taxonomy" id="1967502"/>
    <lineage>
        <taxon>Bacteria</taxon>
        <taxon>Bacillati</taxon>
        <taxon>Bacillota</taxon>
        <taxon>Bacilli</taxon>
        <taxon>Bacillales</taxon>
        <taxon>Paenibacillaceae</taxon>
        <taxon>Paenibacillus</taxon>
    </lineage>
</organism>
<evidence type="ECO:0000256" key="3">
    <source>
        <dbReference type="ARBA" id="ARBA00007931"/>
    </source>
</evidence>
<feature type="transmembrane region" description="Helical" evidence="13">
    <location>
        <begin position="131"/>
        <end position="160"/>
    </location>
</feature>
<feature type="transmembrane region" description="Helical" evidence="13">
    <location>
        <begin position="12"/>
        <end position="33"/>
    </location>
</feature>
<feature type="transmembrane region" description="Helical" evidence="13">
    <location>
        <begin position="180"/>
        <end position="199"/>
    </location>
</feature>
<evidence type="ECO:0000256" key="7">
    <source>
        <dbReference type="ARBA" id="ARBA00022723"/>
    </source>
</evidence>
<evidence type="ECO:0000256" key="13">
    <source>
        <dbReference type="SAM" id="Phobius"/>
    </source>
</evidence>
<keyword evidence="4" id="KW-1003">Cell membrane</keyword>
<feature type="transmembrane region" description="Helical" evidence="13">
    <location>
        <begin position="91"/>
        <end position="111"/>
    </location>
</feature>
<dbReference type="AlphaFoldDB" id="A0A4Y8PUB3"/>
<accession>A0A4Y8PUB3</accession>
<evidence type="ECO:0000313" key="15">
    <source>
        <dbReference type="EMBL" id="TFE83579.1"/>
    </source>
</evidence>
<evidence type="ECO:0000256" key="8">
    <source>
        <dbReference type="ARBA" id="ARBA00022801"/>
    </source>
</evidence>
<feature type="transmembrane region" description="Helical" evidence="13">
    <location>
        <begin position="53"/>
        <end position="71"/>
    </location>
</feature>
<reference evidence="15 16" key="1">
    <citation type="submission" date="2017-03" db="EMBL/GenBank/DDBJ databases">
        <title>Isolation of Levoglucosan Utilizing Bacteria.</title>
        <authorList>
            <person name="Arya A.S."/>
        </authorList>
    </citation>
    <scope>NUCLEOTIDE SEQUENCE [LARGE SCALE GENOMIC DNA]</scope>
    <source>
        <strain evidence="15 16">MEC069</strain>
    </source>
</reference>
<dbReference type="OrthoDB" id="9800627at2"/>
<comment type="subcellular location">
    <subcellularLocation>
        <location evidence="2">Cell membrane</location>
        <topology evidence="2">Multi-pass membrane protein</topology>
    </subcellularLocation>
</comment>
<keyword evidence="16" id="KW-1185">Reference proteome</keyword>
<keyword evidence="6 13" id="KW-0812">Transmembrane</keyword>
<dbReference type="InterPro" id="IPR008915">
    <property type="entry name" value="Peptidase_M50"/>
</dbReference>
<proteinExistence type="inferred from homology"/>
<dbReference type="CDD" id="cd06158">
    <property type="entry name" value="S2P-M50_like_1"/>
    <property type="match status" value="1"/>
</dbReference>
<evidence type="ECO:0000256" key="1">
    <source>
        <dbReference type="ARBA" id="ARBA00001947"/>
    </source>
</evidence>
<keyword evidence="11" id="KW-0482">Metalloprotease</keyword>
<comment type="similarity">
    <text evidence="3">Belongs to the peptidase M50B family.</text>
</comment>
<keyword evidence="9" id="KW-0862">Zinc</keyword>
<dbReference type="EMBL" id="MYFO01000046">
    <property type="protein sequence ID" value="TFE83579.1"/>
    <property type="molecule type" value="Genomic_DNA"/>
</dbReference>
<evidence type="ECO:0000256" key="10">
    <source>
        <dbReference type="ARBA" id="ARBA00022989"/>
    </source>
</evidence>
<evidence type="ECO:0000313" key="16">
    <source>
        <dbReference type="Proteomes" id="UP000298246"/>
    </source>
</evidence>
<keyword evidence="8" id="KW-0378">Hydrolase</keyword>
<evidence type="ECO:0000256" key="11">
    <source>
        <dbReference type="ARBA" id="ARBA00023049"/>
    </source>
</evidence>
<keyword evidence="12 13" id="KW-0472">Membrane</keyword>
<dbReference type="InterPro" id="IPR044537">
    <property type="entry name" value="Rip2-like"/>
</dbReference>
<comment type="cofactor">
    <cofactor evidence="1">
        <name>Zn(2+)</name>
        <dbReference type="ChEBI" id="CHEBI:29105"/>
    </cofactor>
</comment>
<name>A0A4Y8PUB3_9BACL</name>
<evidence type="ECO:0000256" key="6">
    <source>
        <dbReference type="ARBA" id="ARBA00022692"/>
    </source>
</evidence>
<gene>
    <name evidence="15" type="ORF">B5M42_22550</name>
</gene>
<evidence type="ECO:0000256" key="2">
    <source>
        <dbReference type="ARBA" id="ARBA00004651"/>
    </source>
</evidence>
<dbReference type="GO" id="GO:0006508">
    <property type="term" value="P:proteolysis"/>
    <property type="evidence" value="ECO:0007669"/>
    <property type="project" value="UniProtKB-KW"/>
</dbReference>
<dbReference type="Pfam" id="PF02163">
    <property type="entry name" value="Peptidase_M50"/>
    <property type="match status" value="1"/>
</dbReference>
<feature type="domain" description="Peptidase M50" evidence="14">
    <location>
        <begin position="16"/>
        <end position="190"/>
    </location>
</feature>
<evidence type="ECO:0000256" key="9">
    <source>
        <dbReference type="ARBA" id="ARBA00022833"/>
    </source>
</evidence>
<keyword evidence="10 13" id="KW-1133">Transmembrane helix</keyword>
<comment type="caution">
    <text evidence="15">The sequence shown here is derived from an EMBL/GenBank/DDBJ whole genome shotgun (WGS) entry which is preliminary data.</text>
</comment>
<evidence type="ECO:0000256" key="12">
    <source>
        <dbReference type="ARBA" id="ARBA00023136"/>
    </source>
</evidence>
<keyword evidence="5" id="KW-0645">Protease</keyword>
<dbReference type="GO" id="GO:0008237">
    <property type="term" value="F:metallopeptidase activity"/>
    <property type="evidence" value="ECO:0007669"/>
    <property type="project" value="UniProtKB-KW"/>
</dbReference>
<evidence type="ECO:0000256" key="5">
    <source>
        <dbReference type="ARBA" id="ARBA00022670"/>
    </source>
</evidence>
<dbReference type="RefSeq" id="WP_134757034.1">
    <property type="nucleotide sequence ID" value="NZ_MYFO02000016.1"/>
</dbReference>
<dbReference type="InterPro" id="IPR052348">
    <property type="entry name" value="Metallopeptidase_M50B"/>
</dbReference>
<evidence type="ECO:0000259" key="14">
    <source>
        <dbReference type="Pfam" id="PF02163"/>
    </source>
</evidence>
<evidence type="ECO:0000256" key="4">
    <source>
        <dbReference type="ARBA" id="ARBA00022475"/>
    </source>
</evidence>
<dbReference type="GO" id="GO:0046872">
    <property type="term" value="F:metal ion binding"/>
    <property type="evidence" value="ECO:0007669"/>
    <property type="project" value="UniProtKB-KW"/>
</dbReference>
<protein>
    <recommendedName>
        <fullName evidence="14">Peptidase M50 domain-containing protein</fullName>
    </recommendedName>
</protein>
<keyword evidence="7" id="KW-0479">Metal-binding</keyword>
<sequence>MDSFLRFPLEYIPFILLVAIIAFTIHEYSHAYLADKFGDPGPRQMGRVTLNPIVHIDIFGLVLLVIAGIGWAKPVLVSAGRFKKPRWHGTIVAAAGPFSHLILAFLGAFLINLFNHFDWLNAMSLGGARAIVIFLFYFLSFNLVLFLLNIIPLPPLDGYLIIRYWMPYRFAAKMQKYEQWAPYVFLLLVFIPPLRHVTIDPLFNLQWYILDFYNIPLRWIFGYALDWRQMLM</sequence>
<dbReference type="PANTHER" id="PTHR35864:SF1">
    <property type="entry name" value="ZINC METALLOPROTEASE YWHC-RELATED"/>
    <property type="match status" value="1"/>
</dbReference>
<dbReference type="GO" id="GO:0005886">
    <property type="term" value="C:plasma membrane"/>
    <property type="evidence" value="ECO:0007669"/>
    <property type="project" value="UniProtKB-SubCell"/>
</dbReference>
<dbReference type="PANTHER" id="PTHR35864">
    <property type="entry name" value="ZINC METALLOPROTEASE MJ0611-RELATED"/>
    <property type="match status" value="1"/>
</dbReference>